<organism evidence="2">
    <name type="scientific">marine sediment metagenome</name>
    <dbReference type="NCBI Taxonomy" id="412755"/>
    <lineage>
        <taxon>unclassified sequences</taxon>
        <taxon>metagenomes</taxon>
        <taxon>ecological metagenomes</taxon>
    </lineage>
</organism>
<gene>
    <name evidence="2" type="ORF">LCGC14_1930050</name>
</gene>
<evidence type="ECO:0000256" key="1">
    <source>
        <dbReference type="SAM" id="MobiDB-lite"/>
    </source>
</evidence>
<evidence type="ECO:0000313" key="2">
    <source>
        <dbReference type="EMBL" id="KKL87906.1"/>
    </source>
</evidence>
<feature type="region of interest" description="Disordered" evidence="1">
    <location>
        <begin position="107"/>
        <end position="150"/>
    </location>
</feature>
<name>A0A0F9GBQ3_9ZZZZ</name>
<reference evidence="2" key="1">
    <citation type="journal article" date="2015" name="Nature">
        <title>Complex archaea that bridge the gap between prokaryotes and eukaryotes.</title>
        <authorList>
            <person name="Spang A."/>
            <person name="Saw J.H."/>
            <person name="Jorgensen S.L."/>
            <person name="Zaremba-Niedzwiedzka K."/>
            <person name="Martijn J."/>
            <person name="Lind A.E."/>
            <person name="van Eijk R."/>
            <person name="Schleper C."/>
            <person name="Guy L."/>
            <person name="Ettema T.J."/>
        </authorList>
    </citation>
    <scope>NUCLEOTIDE SEQUENCE</scope>
</reference>
<sequence>MIATQDERLYIFLPDNADEPIVLRMSYEQMEACRECGMRFKLPDGRHATRMLNEEIARFGQVKEPATQSDRSSVSIYRENNKHVSLGAAIHPIQVKAFNEAAVAAGAASGPYRADGRPEFGSKGEERREYRRRGIFNQDGGYSDAMPQNV</sequence>
<dbReference type="EMBL" id="LAZR01020711">
    <property type="protein sequence ID" value="KKL87906.1"/>
    <property type="molecule type" value="Genomic_DNA"/>
</dbReference>
<comment type="caution">
    <text evidence="2">The sequence shown here is derived from an EMBL/GenBank/DDBJ whole genome shotgun (WGS) entry which is preliminary data.</text>
</comment>
<proteinExistence type="predicted"/>
<feature type="compositionally biased region" description="Basic and acidic residues" evidence="1">
    <location>
        <begin position="114"/>
        <end position="129"/>
    </location>
</feature>
<protein>
    <submittedName>
        <fullName evidence="2">Uncharacterized protein</fullName>
    </submittedName>
</protein>
<accession>A0A0F9GBQ3</accession>
<dbReference type="AlphaFoldDB" id="A0A0F9GBQ3"/>